<gene>
    <name evidence="13" type="ORF">DICVIV_00691</name>
</gene>
<evidence type="ECO:0000313" key="13">
    <source>
        <dbReference type="EMBL" id="KJH53193.1"/>
    </source>
</evidence>
<dbReference type="EC" id="5.3.2.1" evidence="9"/>
<comment type="catalytic activity">
    <reaction evidence="7">
        <text>L-dopachrome = 5,6-dihydroxyindole-2-carboxylate</text>
        <dbReference type="Rhea" id="RHEA:13041"/>
        <dbReference type="ChEBI" id="CHEBI:16875"/>
        <dbReference type="ChEBI" id="CHEBI:57509"/>
        <dbReference type="EC" id="5.3.3.12"/>
    </reaction>
</comment>
<keyword evidence="3" id="KW-0202">Cytokine</keyword>
<organism evidence="13 14">
    <name type="scientific">Dictyocaulus viviparus</name>
    <name type="common">Bovine lungworm</name>
    <dbReference type="NCBI Taxonomy" id="29172"/>
    <lineage>
        <taxon>Eukaryota</taxon>
        <taxon>Metazoa</taxon>
        <taxon>Ecdysozoa</taxon>
        <taxon>Nematoda</taxon>
        <taxon>Chromadorea</taxon>
        <taxon>Rhabditida</taxon>
        <taxon>Rhabditina</taxon>
        <taxon>Rhabditomorpha</taxon>
        <taxon>Strongyloidea</taxon>
        <taxon>Metastrongylidae</taxon>
        <taxon>Dictyocaulus</taxon>
    </lineage>
</organism>
<protein>
    <recommendedName>
        <fullName evidence="12">L-dopachrome isomerase</fullName>
        <ecNumber evidence="9">5.3.2.1</ecNumber>
        <ecNumber evidence="8">5.3.3.12</ecNumber>
    </recommendedName>
    <alternativeName>
        <fullName evidence="10">L-dopachrome tautomerase</fullName>
    </alternativeName>
    <alternativeName>
        <fullName evidence="11">Phenylpyruvate tautomerase</fullName>
    </alternativeName>
</protein>
<dbReference type="GO" id="GO:0005125">
    <property type="term" value="F:cytokine activity"/>
    <property type="evidence" value="ECO:0007669"/>
    <property type="project" value="UniProtKB-KW"/>
</dbReference>
<dbReference type="AlphaFoldDB" id="A0A0D8Y8P9"/>
<dbReference type="GO" id="GO:0050178">
    <property type="term" value="F:phenylpyruvate tautomerase activity"/>
    <property type="evidence" value="ECO:0007669"/>
    <property type="project" value="UniProtKB-EC"/>
</dbReference>
<comment type="similarity">
    <text evidence="2">Belongs to the MIF family.</text>
</comment>
<evidence type="ECO:0000256" key="12">
    <source>
        <dbReference type="ARBA" id="ARBA00042730"/>
    </source>
</evidence>
<dbReference type="STRING" id="29172.A0A0D8Y8P9"/>
<dbReference type="GO" id="GO:0004167">
    <property type="term" value="F:dopachrome isomerase activity"/>
    <property type="evidence" value="ECO:0007669"/>
    <property type="project" value="UniProtKB-EC"/>
</dbReference>
<evidence type="ECO:0000256" key="4">
    <source>
        <dbReference type="ARBA" id="ARBA00022525"/>
    </source>
</evidence>
<dbReference type="EC" id="5.3.3.12" evidence="8"/>
<keyword evidence="13" id="KW-0670">Pyruvate</keyword>
<comment type="subcellular location">
    <subcellularLocation>
        <location evidence="1">Secreted</location>
    </subcellularLocation>
</comment>
<dbReference type="GO" id="GO:0005615">
    <property type="term" value="C:extracellular space"/>
    <property type="evidence" value="ECO:0007669"/>
    <property type="project" value="UniProtKB-KW"/>
</dbReference>
<proteinExistence type="inferred from homology"/>
<dbReference type="Pfam" id="PF01187">
    <property type="entry name" value="MIF"/>
    <property type="match status" value="1"/>
</dbReference>
<dbReference type="EMBL" id="KN716155">
    <property type="protein sequence ID" value="KJH53193.1"/>
    <property type="molecule type" value="Genomic_DNA"/>
</dbReference>
<evidence type="ECO:0000256" key="6">
    <source>
        <dbReference type="ARBA" id="ARBA00036735"/>
    </source>
</evidence>
<dbReference type="Gene3D" id="3.30.429.10">
    <property type="entry name" value="Macrophage Migration Inhibitory Factor"/>
    <property type="match status" value="1"/>
</dbReference>
<keyword evidence="5" id="KW-0413">Isomerase</keyword>
<dbReference type="OrthoDB" id="255819at2759"/>
<evidence type="ECO:0000256" key="3">
    <source>
        <dbReference type="ARBA" id="ARBA00022514"/>
    </source>
</evidence>
<accession>A0A0D8Y8P9</accession>
<evidence type="ECO:0000256" key="5">
    <source>
        <dbReference type="ARBA" id="ARBA00023235"/>
    </source>
</evidence>
<dbReference type="PANTHER" id="PTHR11954:SF6">
    <property type="entry name" value="MACROPHAGE MIGRATION INHIBITORY FACTOR"/>
    <property type="match status" value="1"/>
</dbReference>
<keyword evidence="4" id="KW-0964">Secreted</keyword>
<evidence type="ECO:0000256" key="1">
    <source>
        <dbReference type="ARBA" id="ARBA00004613"/>
    </source>
</evidence>
<reference evidence="13 14" key="1">
    <citation type="submission" date="2013-11" db="EMBL/GenBank/DDBJ databases">
        <title>Draft genome of the bovine lungworm Dictyocaulus viviparus.</title>
        <authorList>
            <person name="Mitreva M."/>
        </authorList>
    </citation>
    <scope>NUCLEOTIDE SEQUENCE [LARGE SCALE GENOMIC DNA]</scope>
    <source>
        <strain evidence="13 14">HannoverDv2000</strain>
    </source>
</reference>
<evidence type="ECO:0000256" key="9">
    <source>
        <dbReference type="ARBA" id="ARBA00039086"/>
    </source>
</evidence>
<name>A0A0D8Y8P9_DICVI</name>
<dbReference type="InterPro" id="IPR001398">
    <property type="entry name" value="Macrophage_inhib_fac"/>
</dbReference>
<sequence>MMTFAGTTDACGIGVLKSIGGVGGKENNDHAKKLFALIKEHLGIEGNRMYIEFIDIGAGDIAYNGRTFS</sequence>
<comment type="catalytic activity">
    <reaction evidence="6">
        <text>3-phenylpyruvate = enol-phenylpyruvate</text>
        <dbReference type="Rhea" id="RHEA:17097"/>
        <dbReference type="ChEBI" id="CHEBI:16815"/>
        <dbReference type="ChEBI" id="CHEBI:18005"/>
        <dbReference type="EC" id="5.3.2.1"/>
    </reaction>
</comment>
<evidence type="ECO:0000256" key="10">
    <source>
        <dbReference type="ARBA" id="ARBA00041631"/>
    </source>
</evidence>
<dbReference type="SUPFAM" id="SSF55331">
    <property type="entry name" value="Tautomerase/MIF"/>
    <property type="match status" value="1"/>
</dbReference>
<keyword evidence="14" id="KW-1185">Reference proteome</keyword>
<dbReference type="InterPro" id="IPR014347">
    <property type="entry name" value="Tautomerase/MIF_sf"/>
</dbReference>
<reference evidence="14" key="2">
    <citation type="journal article" date="2016" name="Sci. Rep.">
        <title>Dictyocaulus viviparus genome, variome and transcriptome elucidate lungworm biology and support future intervention.</title>
        <authorList>
            <person name="McNulty S.N."/>
            <person name="Strube C."/>
            <person name="Rosa B.A."/>
            <person name="Martin J.C."/>
            <person name="Tyagi R."/>
            <person name="Choi Y.J."/>
            <person name="Wang Q."/>
            <person name="Hallsworth Pepin K."/>
            <person name="Zhang X."/>
            <person name="Ozersky P."/>
            <person name="Wilson R.K."/>
            <person name="Sternberg P.W."/>
            <person name="Gasser R.B."/>
            <person name="Mitreva M."/>
        </authorList>
    </citation>
    <scope>NUCLEOTIDE SEQUENCE [LARGE SCALE GENOMIC DNA]</scope>
    <source>
        <strain evidence="14">HannoverDv2000</strain>
    </source>
</reference>
<dbReference type="Proteomes" id="UP000053766">
    <property type="component" value="Unassembled WGS sequence"/>
</dbReference>
<evidence type="ECO:0000256" key="7">
    <source>
        <dbReference type="ARBA" id="ARBA00036823"/>
    </source>
</evidence>
<evidence type="ECO:0000256" key="8">
    <source>
        <dbReference type="ARBA" id="ARBA00038932"/>
    </source>
</evidence>
<evidence type="ECO:0000256" key="11">
    <source>
        <dbReference type="ARBA" id="ARBA00041912"/>
    </source>
</evidence>
<dbReference type="PANTHER" id="PTHR11954">
    <property type="entry name" value="D-DOPACHROME DECARBOXYLASE"/>
    <property type="match status" value="1"/>
</dbReference>
<evidence type="ECO:0000313" key="14">
    <source>
        <dbReference type="Proteomes" id="UP000053766"/>
    </source>
</evidence>
<evidence type="ECO:0000256" key="2">
    <source>
        <dbReference type="ARBA" id="ARBA00005851"/>
    </source>
</evidence>